<dbReference type="PROSITE" id="PS51892">
    <property type="entry name" value="SUBTILASE"/>
    <property type="match status" value="1"/>
</dbReference>
<reference evidence="9" key="2">
    <citation type="submission" date="2020-09" db="EMBL/GenBank/DDBJ databases">
        <authorList>
            <person name="Sun Q."/>
            <person name="Ohkuma M."/>
        </authorList>
    </citation>
    <scope>NUCLEOTIDE SEQUENCE</scope>
    <source>
        <strain evidence="9">JCM 19831</strain>
    </source>
</reference>
<reference evidence="9" key="1">
    <citation type="journal article" date="2014" name="Int. J. Syst. Evol. Microbiol.">
        <title>Complete genome sequence of Corynebacterium casei LMG S-19264T (=DSM 44701T), isolated from a smear-ripened cheese.</title>
        <authorList>
            <consortium name="US DOE Joint Genome Institute (JGI-PGF)"/>
            <person name="Walter F."/>
            <person name="Albersmeier A."/>
            <person name="Kalinowski J."/>
            <person name="Ruckert C."/>
        </authorList>
    </citation>
    <scope>NUCLEOTIDE SEQUENCE</scope>
    <source>
        <strain evidence="9">JCM 19831</strain>
    </source>
</reference>
<dbReference type="GO" id="GO:0006508">
    <property type="term" value="P:proteolysis"/>
    <property type="evidence" value="ECO:0007669"/>
    <property type="project" value="UniProtKB-KW"/>
</dbReference>
<keyword evidence="7" id="KW-1133">Transmembrane helix</keyword>
<dbReference type="GO" id="GO:0004252">
    <property type="term" value="F:serine-type endopeptidase activity"/>
    <property type="evidence" value="ECO:0007669"/>
    <property type="project" value="InterPro"/>
</dbReference>
<gene>
    <name evidence="9" type="ORF">GCM10007977_001150</name>
</gene>
<dbReference type="RefSeq" id="WP_190247670.1">
    <property type="nucleotide sequence ID" value="NZ_BMPI01000001.1"/>
</dbReference>
<dbReference type="Proteomes" id="UP000642070">
    <property type="component" value="Unassembled WGS sequence"/>
</dbReference>
<keyword evidence="10" id="KW-1185">Reference proteome</keyword>
<dbReference type="PANTHER" id="PTHR43806:SF11">
    <property type="entry name" value="CEREVISIN-RELATED"/>
    <property type="match status" value="1"/>
</dbReference>
<evidence type="ECO:0000256" key="4">
    <source>
        <dbReference type="ARBA" id="ARBA00022825"/>
    </source>
</evidence>
<name>A0A917SZA1_9ACTN</name>
<keyword evidence="3" id="KW-0378">Hydrolase</keyword>
<feature type="domain" description="Peptidase S8/S53" evidence="8">
    <location>
        <begin position="183"/>
        <end position="434"/>
    </location>
</feature>
<evidence type="ECO:0000256" key="3">
    <source>
        <dbReference type="ARBA" id="ARBA00022801"/>
    </source>
</evidence>
<evidence type="ECO:0000256" key="2">
    <source>
        <dbReference type="ARBA" id="ARBA00022670"/>
    </source>
</evidence>
<dbReference type="Gene3D" id="3.10.350.10">
    <property type="entry name" value="LysM domain"/>
    <property type="match status" value="1"/>
</dbReference>
<evidence type="ECO:0000256" key="5">
    <source>
        <dbReference type="PROSITE-ProRule" id="PRU01240"/>
    </source>
</evidence>
<keyword evidence="2" id="KW-0645">Protease</keyword>
<evidence type="ECO:0000256" key="6">
    <source>
        <dbReference type="SAM" id="MobiDB-lite"/>
    </source>
</evidence>
<evidence type="ECO:0000259" key="8">
    <source>
        <dbReference type="Pfam" id="PF00082"/>
    </source>
</evidence>
<dbReference type="AlphaFoldDB" id="A0A917SZA1"/>
<sequence length="512" mass="50869">MEEEAVAAGSGGRVGPGLRLVLLALLCCAAGALSGPRGAAAAPGASVKYYVVQTAYRGEPENLLAIAARFLGDGRRYVDIYNLNKGRPQPDGGRLADPTVIKPGWVLILPPDAAGSGVEFGPPAQGGAAPAGGPQGSPGPAPSTPVALPPAGDCAAPSSVVIEQAPWAQLRLAPDQAWASSRGRGVTVAVLDSGVDAQVPQLKGHVVAGADIISGRGTSGTDCLGHGTAVAGIIAAQPQPGTGLVGIAPDAMVMPVRISTTLAGPRPDDVAAGIQTATSAGVQVINVPGPLDLGDPAVVDALSDAYAHDVVVVAPAPTADAGTVDQGAPATPVIAQPGLLNVGGIDANDKPIATYVPGTVDVVAPGANITTLGTGGPGQVQCSGTDYAAPFVTGVVALLRSSEPDLHAAEVVRRVQQSAQHAAGQAPHAQYGWGILQPAAALNPPLDAAAPGDATPPPSTRVDPYGLLLVAVLGAGFLGSILVSVRLRRRSAGNRTGAAAVARRVGRRLLRR</sequence>
<keyword evidence="4" id="KW-0720">Serine protease</keyword>
<dbReference type="Gene3D" id="3.40.50.200">
    <property type="entry name" value="Peptidase S8/S53 domain"/>
    <property type="match status" value="1"/>
</dbReference>
<dbReference type="PANTHER" id="PTHR43806">
    <property type="entry name" value="PEPTIDASE S8"/>
    <property type="match status" value="1"/>
</dbReference>
<evidence type="ECO:0000256" key="7">
    <source>
        <dbReference type="SAM" id="Phobius"/>
    </source>
</evidence>
<dbReference type="PROSITE" id="PS00137">
    <property type="entry name" value="SUBTILASE_HIS"/>
    <property type="match status" value="1"/>
</dbReference>
<dbReference type="EMBL" id="BMPI01000001">
    <property type="protein sequence ID" value="GGM03571.1"/>
    <property type="molecule type" value="Genomic_DNA"/>
</dbReference>
<dbReference type="PRINTS" id="PR00723">
    <property type="entry name" value="SUBTILISIN"/>
</dbReference>
<dbReference type="InterPro" id="IPR036779">
    <property type="entry name" value="LysM_dom_sf"/>
</dbReference>
<dbReference type="InterPro" id="IPR015500">
    <property type="entry name" value="Peptidase_S8_subtilisin-rel"/>
</dbReference>
<evidence type="ECO:0000313" key="10">
    <source>
        <dbReference type="Proteomes" id="UP000642070"/>
    </source>
</evidence>
<evidence type="ECO:0000256" key="1">
    <source>
        <dbReference type="ARBA" id="ARBA00011073"/>
    </source>
</evidence>
<dbReference type="InterPro" id="IPR022398">
    <property type="entry name" value="Peptidase_S8_His-AS"/>
</dbReference>
<organism evidence="9 10">
    <name type="scientific">Dactylosporangium sucinum</name>
    <dbReference type="NCBI Taxonomy" id="1424081"/>
    <lineage>
        <taxon>Bacteria</taxon>
        <taxon>Bacillati</taxon>
        <taxon>Actinomycetota</taxon>
        <taxon>Actinomycetes</taxon>
        <taxon>Micromonosporales</taxon>
        <taxon>Micromonosporaceae</taxon>
        <taxon>Dactylosporangium</taxon>
    </lineage>
</organism>
<dbReference type="SUPFAM" id="SSF52743">
    <property type="entry name" value="Subtilisin-like"/>
    <property type="match status" value="1"/>
</dbReference>
<dbReference type="InterPro" id="IPR036852">
    <property type="entry name" value="Peptidase_S8/S53_dom_sf"/>
</dbReference>
<accession>A0A917SZA1</accession>
<protein>
    <recommendedName>
        <fullName evidence="8">Peptidase S8/S53 domain-containing protein</fullName>
    </recommendedName>
</protein>
<comment type="caution">
    <text evidence="9">The sequence shown here is derived from an EMBL/GenBank/DDBJ whole genome shotgun (WGS) entry which is preliminary data.</text>
</comment>
<dbReference type="InterPro" id="IPR000209">
    <property type="entry name" value="Peptidase_S8/S53_dom"/>
</dbReference>
<dbReference type="InterPro" id="IPR050131">
    <property type="entry name" value="Peptidase_S8_subtilisin-like"/>
</dbReference>
<feature type="transmembrane region" description="Helical" evidence="7">
    <location>
        <begin position="465"/>
        <end position="485"/>
    </location>
</feature>
<comment type="caution">
    <text evidence="5">Lacks conserved residue(s) required for the propagation of feature annotation.</text>
</comment>
<dbReference type="Pfam" id="PF00082">
    <property type="entry name" value="Peptidase_S8"/>
    <property type="match status" value="1"/>
</dbReference>
<proteinExistence type="inferred from homology"/>
<keyword evidence="7" id="KW-0472">Membrane</keyword>
<feature type="region of interest" description="Disordered" evidence="6">
    <location>
        <begin position="118"/>
        <end position="152"/>
    </location>
</feature>
<keyword evidence="7" id="KW-0812">Transmembrane</keyword>
<comment type="similarity">
    <text evidence="1 5">Belongs to the peptidase S8 family.</text>
</comment>
<evidence type="ECO:0000313" key="9">
    <source>
        <dbReference type="EMBL" id="GGM03571.1"/>
    </source>
</evidence>